<name>A0AAD1ASU0_LACCA</name>
<dbReference type="Proteomes" id="UP000015560">
    <property type="component" value="Chromosome"/>
</dbReference>
<proteinExistence type="predicted"/>
<evidence type="ECO:0000313" key="2">
    <source>
        <dbReference type="Proteomes" id="UP000015560"/>
    </source>
</evidence>
<sequence>MVIEPIPSRQEPFNKAGCELTTRKAGKGDEWAGIVRRWFIVSHGKLPFSLVKAL</sequence>
<reference evidence="1 2" key="1">
    <citation type="journal article" date="2013" name="PLoS ONE">
        <title>Genomic Adaptation of the Lactobacillus casei Group.</title>
        <authorList>
            <person name="Toh H."/>
            <person name="Oshima K."/>
            <person name="Nakano A."/>
            <person name="Takahata M."/>
            <person name="Murakami M."/>
            <person name="Takaki T."/>
            <person name="Nishiyama H."/>
            <person name="Igimi S."/>
            <person name="Hattori M."/>
            <person name="Morita H."/>
        </authorList>
    </citation>
    <scope>NUCLEOTIDE SEQUENCE [LARGE SCALE GENOMIC DNA]</scope>
    <source>
        <strain evidence="1 2">ATCC 393</strain>
    </source>
</reference>
<accession>A0AAD1ASU0</accession>
<organism evidence="1 2">
    <name type="scientific">Lacticaseibacillus casei DSM 20011 = JCM 1134 = ATCC 393</name>
    <dbReference type="NCBI Taxonomy" id="1423732"/>
    <lineage>
        <taxon>Bacteria</taxon>
        <taxon>Bacillati</taxon>
        <taxon>Bacillota</taxon>
        <taxon>Bacilli</taxon>
        <taxon>Lactobacillales</taxon>
        <taxon>Lactobacillaceae</taxon>
        <taxon>Lacticaseibacillus</taxon>
    </lineage>
</organism>
<gene>
    <name evidence="1" type="ORF">LBCZ_2698</name>
</gene>
<evidence type="ECO:0000313" key="1">
    <source>
        <dbReference type="EMBL" id="BAN75866.1"/>
    </source>
</evidence>
<dbReference type="EMBL" id="AP012544">
    <property type="protein sequence ID" value="BAN75866.1"/>
    <property type="molecule type" value="Genomic_DNA"/>
</dbReference>
<dbReference type="AlphaFoldDB" id="A0AAD1ASU0"/>
<protein>
    <submittedName>
        <fullName evidence="1">Uncharacterized protein</fullName>
    </submittedName>
</protein>